<dbReference type="Proteomes" id="UP000554482">
    <property type="component" value="Unassembled WGS sequence"/>
</dbReference>
<dbReference type="AlphaFoldDB" id="A0A7J6VV58"/>
<dbReference type="EMBL" id="JABWDY010026372">
    <property type="protein sequence ID" value="KAF5188753.1"/>
    <property type="molecule type" value="Genomic_DNA"/>
</dbReference>
<organism evidence="1 2">
    <name type="scientific">Thalictrum thalictroides</name>
    <name type="common">Rue-anemone</name>
    <name type="synonym">Anemone thalictroides</name>
    <dbReference type="NCBI Taxonomy" id="46969"/>
    <lineage>
        <taxon>Eukaryota</taxon>
        <taxon>Viridiplantae</taxon>
        <taxon>Streptophyta</taxon>
        <taxon>Embryophyta</taxon>
        <taxon>Tracheophyta</taxon>
        <taxon>Spermatophyta</taxon>
        <taxon>Magnoliopsida</taxon>
        <taxon>Ranunculales</taxon>
        <taxon>Ranunculaceae</taxon>
        <taxon>Thalictroideae</taxon>
        <taxon>Thalictrum</taxon>
    </lineage>
</organism>
<keyword evidence="2" id="KW-1185">Reference proteome</keyword>
<proteinExistence type="predicted"/>
<reference evidence="1 2" key="1">
    <citation type="submission" date="2020-06" db="EMBL/GenBank/DDBJ databases">
        <title>Transcriptomic and genomic resources for Thalictrum thalictroides and T. hernandezii: Facilitating candidate gene discovery in an emerging model plant lineage.</title>
        <authorList>
            <person name="Arias T."/>
            <person name="Riano-Pachon D.M."/>
            <person name="Di Stilio V.S."/>
        </authorList>
    </citation>
    <scope>NUCLEOTIDE SEQUENCE [LARGE SCALE GENOMIC DNA]</scope>
    <source>
        <strain evidence="2">cv. WT478/WT964</strain>
        <tissue evidence="1">Leaves</tissue>
    </source>
</reference>
<sequence>MRHTVTGHCVKEDFSNPLVVKPIILDISMEVSREDMTVTSLVEHVNRSQAERKYQVHVLNLNLVEGLKEGYAPYGNKRGIVLTSFAFRI</sequence>
<protein>
    <submittedName>
        <fullName evidence="1">Uncharacterized protein</fullName>
    </submittedName>
</protein>
<accession>A0A7J6VV58</accession>
<name>A0A7J6VV58_THATH</name>
<comment type="caution">
    <text evidence="1">The sequence shown here is derived from an EMBL/GenBank/DDBJ whole genome shotgun (WGS) entry which is preliminary data.</text>
</comment>
<gene>
    <name evidence="1" type="ORF">FRX31_021661</name>
</gene>
<evidence type="ECO:0000313" key="1">
    <source>
        <dbReference type="EMBL" id="KAF5188753.1"/>
    </source>
</evidence>
<evidence type="ECO:0000313" key="2">
    <source>
        <dbReference type="Proteomes" id="UP000554482"/>
    </source>
</evidence>